<reference evidence="1 2" key="1">
    <citation type="submission" date="2018-08" db="EMBL/GenBank/DDBJ databases">
        <title>Genome and evolution of the arbuscular mycorrhizal fungus Diversispora epigaea (formerly Glomus versiforme) and its bacterial endosymbionts.</title>
        <authorList>
            <person name="Sun X."/>
            <person name="Fei Z."/>
            <person name="Harrison M."/>
        </authorList>
    </citation>
    <scope>NUCLEOTIDE SEQUENCE [LARGE SCALE GENOMIC DNA]</scope>
    <source>
        <strain evidence="1 2">IT104</strain>
    </source>
</reference>
<name>A0A397I9W9_9GLOM</name>
<dbReference type="Proteomes" id="UP000266861">
    <property type="component" value="Unassembled WGS sequence"/>
</dbReference>
<evidence type="ECO:0000313" key="1">
    <source>
        <dbReference type="EMBL" id="RHZ69943.1"/>
    </source>
</evidence>
<dbReference type="EMBL" id="PQFF01000253">
    <property type="protein sequence ID" value="RHZ69943.1"/>
    <property type="molecule type" value="Genomic_DNA"/>
</dbReference>
<protein>
    <submittedName>
        <fullName evidence="1">Uncharacterized protein</fullName>
    </submittedName>
</protein>
<comment type="caution">
    <text evidence="1">The sequence shown here is derived from an EMBL/GenBank/DDBJ whole genome shotgun (WGS) entry which is preliminary data.</text>
</comment>
<organism evidence="1 2">
    <name type="scientific">Diversispora epigaea</name>
    <dbReference type="NCBI Taxonomy" id="1348612"/>
    <lineage>
        <taxon>Eukaryota</taxon>
        <taxon>Fungi</taxon>
        <taxon>Fungi incertae sedis</taxon>
        <taxon>Mucoromycota</taxon>
        <taxon>Glomeromycotina</taxon>
        <taxon>Glomeromycetes</taxon>
        <taxon>Diversisporales</taxon>
        <taxon>Diversisporaceae</taxon>
        <taxon>Diversispora</taxon>
    </lineage>
</organism>
<proteinExistence type="predicted"/>
<keyword evidence="2" id="KW-1185">Reference proteome</keyword>
<accession>A0A397I9W9</accession>
<dbReference type="AlphaFoldDB" id="A0A397I9W9"/>
<sequence>MLLNETNILQLHEYKSGTKIIIIQIICASIIPIYGHVHFIDSDNYTDIDISSGKGDILNQRIYLDLEIYLQISLYLDGNSFSVLSKSNHHIAVLMQYNVNLEQPALNGFNHRTEKKIEQL</sequence>
<gene>
    <name evidence="1" type="ORF">Glove_276g33</name>
</gene>
<evidence type="ECO:0000313" key="2">
    <source>
        <dbReference type="Proteomes" id="UP000266861"/>
    </source>
</evidence>